<accession>A0A392TSP6</accession>
<feature type="non-terminal residue" evidence="1">
    <location>
        <position position="31"/>
    </location>
</feature>
<reference evidence="1 2" key="1">
    <citation type="journal article" date="2018" name="Front. Plant Sci.">
        <title>Red Clover (Trifolium pratense) and Zigzag Clover (T. medium) - A Picture of Genomic Similarities and Differences.</title>
        <authorList>
            <person name="Dluhosova J."/>
            <person name="Istvanek J."/>
            <person name="Nedelnik J."/>
            <person name="Repkova J."/>
        </authorList>
    </citation>
    <scope>NUCLEOTIDE SEQUENCE [LARGE SCALE GENOMIC DNA]</scope>
    <source>
        <strain evidence="2">cv. 10/8</strain>
        <tissue evidence="1">Leaf</tissue>
    </source>
</reference>
<proteinExistence type="predicted"/>
<dbReference type="EMBL" id="LXQA010645783">
    <property type="protein sequence ID" value="MCI63909.1"/>
    <property type="molecule type" value="Genomic_DNA"/>
</dbReference>
<dbReference type="Proteomes" id="UP000265520">
    <property type="component" value="Unassembled WGS sequence"/>
</dbReference>
<keyword evidence="2" id="KW-1185">Reference proteome</keyword>
<evidence type="ECO:0000313" key="1">
    <source>
        <dbReference type="EMBL" id="MCI63909.1"/>
    </source>
</evidence>
<organism evidence="1 2">
    <name type="scientific">Trifolium medium</name>
    <dbReference type="NCBI Taxonomy" id="97028"/>
    <lineage>
        <taxon>Eukaryota</taxon>
        <taxon>Viridiplantae</taxon>
        <taxon>Streptophyta</taxon>
        <taxon>Embryophyta</taxon>
        <taxon>Tracheophyta</taxon>
        <taxon>Spermatophyta</taxon>
        <taxon>Magnoliopsida</taxon>
        <taxon>eudicotyledons</taxon>
        <taxon>Gunneridae</taxon>
        <taxon>Pentapetalae</taxon>
        <taxon>rosids</taxon>
        <taxon>fabids</taxon>
        <taxon>Fabales</taxon>
        <taxon>Fabaceae</taxon>
        <taxon>Papilionoideae</taxon>
        <taxon>50 kb inversion clade</taxon>
        <taxon>NPAAA clade</taxon>
        <taxon>Hologalegina</taxon>
        <taxon>IRL clade</taxon>
        <taxon>Trifolieae</taxon>
        <taxon>Trifolium</taxon>
    </lineage>
</organism>
<sequence>MESEAAVAVLTEMQVLFRSFLQWVRMELLLM</sequence>
<comment type="caution">
    <text evidence="1">The sequence shown here is derived from an EMBL/GenBank/DDBJ whole genome shotgun (WGS) entry which is preliminary data.</text>
</comment>
<protein>
    <submittedName>
        <fullName evidence="1">Uncharacterized protein</fullName>
    </submittedName>
</protein>
<evidence type="ECO:0000313" key="2">
    <source>
        <dbReference type="Proteomes" id="UP000265520"/>
    </source>
</evidence>
<name>A0A392TSP6_9FABA</name>
<dbReference type="AlphaFoldDB" id="A0A392TSP6"/>